<dbReference type="OrthoDB" id="121974at2"/>
<dbReference type="EMBL" id="SCWB01000023">
    <property type="protein sequence ID" value="TDM05222.1"/>
    <property type="molecule type" value="Genomic_DNA"/>
</dbReference>
<dbReference type="RefSeq" id="WP_133444622.1">
    <property type="nucleotide sequence ID" value="NZ_SCWB01000023.1"/>
</dbReference>
<sequence>MIDYEILHLKNEYRVNGDYIKVLHPDFREIGASGRMTTMSDYHGLKLPPSDLEVLDYKVTELSEGCRLSTYTLVDKMDGRKTNRSSIWVTYDNDWKMIFHQGTVVN</sequence>
<accession>A0A4R6BST8</accession>
<dbReference type="Proteomes" id="UP000294802">
    <property type="component" value="Unassembled WGS sequence"/>
</dbReference>
<protein>
    <recommendedName>
        <fullName evidence="1">DUF4440 domain-containing protein</fullName>
    </recommendedName>
</protein>
<evidence type="ECO:0000313" key="3">
    <source>
        <dbReference type="Proteomes" id="UP000294802"/>
    </source>
</evidence>
<name>A0A4R6BST8_9STAP</name>
<proteinExistence type="predicted"/>
<keyword evidence="3" id="KW-1185">Reference proteome</keyword>
<dbReference type="AlphaFoldDB" id="A0A4R6BST8"/>
<dbReference type="InterPro" id="IPR032710">
    <property type="entry name" value="NTF2-like_dom_sf"/>
</dbReference>
<feature type="domain" description="DUF4440" evidence="1">
    <location>
        <begin position="21"/>
        <end position="97"/>
    </location>
</feature>
<gene>
    <name evidence="2" type="ORF">ERX29_10465</name>
</gene>
<dbReference type="Pfam" id="PF14534">
    <property type="entry name" value="DUF4440"/>
    <property type="match status" value="1"/>
</dbReference>
<reference evidence="2 3" key="1">
    <citation type="submission" date="2019-01" db="EMBL/GenBank/DDBJ databases">
        <title>Draft genome sequences of the type strains of six Macrococcus species.</title>
        <authorList>
            <person name="Mazhar S."/>
            <person name="Altermann E."/>
            <person name="Hill C."/>
            <person name="Mcauliffe O."/>
        </authorList>
    </citation>
    <scope>NUCLEOTIDE SEQUENCE [LARGE SCALE GENOMIC DNA]</scope>
    <source>
        <strain evidence="2 3">CCM4815</strain>
    </source>
</reference>
<evidence type="ECO:0000313" key="2">
    <source>
        <dbReference type="EMBL" id="TDM05222.1"/>
    </source>
</evidence>
<evidence type="ECO:0000259" key="1">
    <source>
        <dbReference type="Pfam" id="PF14534"/>
    </source>
</evidence>
<dbReference type="SUPFAM" id="SSF54427">
    <property type="entry name" value="NTF2-like"/>
    <property type="match status" value="1"/>
</dbReference>
<dbReference type="InterPro" id="IPR027843">
    <property type="entry name" value="DUF4440"/>
</dbReference>
<comment type="caution">
    <text evidence="2">The sequence shown here is derived from an EMBL/GenBank/DDBJ whole genome shotgun (WGS) entry which is preliminary data.</text>
</comment>
<organism evidence="2 3">
    <name type="scientific">Macrococcus lamae</name>
    <dbReference type="NCBI Taxonomy" id="198484"/>
    <lineage>
        <taxon>Bacteria</taxon>
        <taxon>Bacillati</taxon>
        <taxon>Bacillota</taxon>
        <taxon>Bacilli</taxon>
        <taxon>Bacillales</taxon>
        <taxon>Staphylococcaceae</taxon>
        <taxon>Macrococcus</taxon>
    </lineage>
</organism>